<keyword evidence="2" id="KW-1185">Reference proteome</keyword>
<evidence type="ECO:0000313" key="2">
    <source>
        <dbReference type="Proteomes" id="UP001209878"/>
    </source>
</evidence>
<proteinExistence type="predicted"/>
<dbReference type="Proteomes" id="UP001209878">
    <property type="component" value="Unassembled WGS sequence"/>
</dbReference>
<name>A0AAD9KXM0_RIDPI</name>
<dbReference type="EMBL" id="JAODUO010000533">
    <property type="protein sequence ID" value="KAK2178663.1"/>
    <property type="molecule type" value="Genomic_DNA"/>
</dbReference>
<evidence type="ECO:0000313" key="1">
    <source>
        <dbReference type="EMBL" id="KAK2178663.1"/>
    </source>
</evidence>
<protein>
    <submittedName>
        <fullName evidence="1">Uncharacterized protein</fullName>
    </submittedName>
</protein>
<gene>
    <name evidence="1" type="ORF">NP493_531g00019</name>
</gene>
<reference evidence="1" key="1">
    <citation type="journal article" date="2023" name="Mol. Biol. Evol.">
        <title>Third-Generation Sequencing Reveals the Adaptive Role of the Epigenome in Three Deep-Sea Polychaetes.</title>
        <authorList>
            <person name="Perez M."/>
            <person name="Aroh O."/>
            <person name="Sun Y."/>
            <person name="Lan Y."/>
            <person name="Juniper S.K."/>
            <person name="Young C.R."/>
            <person name="Angers B."/>
            <person name="Qian P.Y."/>
        </authorList>
    </citation>
    <scope>NUCLEOTIDE SEQUENCE</scope>
    <source>
        <strain evidence="1">R07B-5</strain>
    </source>
</reference>
<comment type="caution">
    <text evidence="1">The sequence shown here is derived from an EMBL/GenBank/DDBJ whole genome shotgun (WGS) entry which is preliminary data.</text>
</comment>
<dbReference type="AlphaFoldDB" id="A0AAD9KXM0"/>
<organism evidence="1 2">
    <name type="scientific">Ridgeia piscesae</name>
    <name type="common">Tubeworm</name>
    <dbReference type="NCBI Taxonomy" id="27915"/>
    <lineage>
        <taxon>Eukaryota</taxon>
        <taxon>Metazoa</taxon>
        <taxon>Spiralia</taxon>
        <taxon>Lophotrochozoa</taxon>
        <taxon>Annelida</taxon>
        <taxon>Polychaeta</taxon>
        <taxon>Sedentaria</taxon>
        <taxon>Canalipalpata</taxon>
        <taxon>Sabellida</taxon>
        <taxon>Siboglinidae</taxon>
        <taxon>Ridgeia</taxon>
    </lineage>
</organism>
<sequence>MPSVTPILTSCSVLVTRANEWLKANPYVKVKTCESIEVKGRLDGVVDTRKSSYFEADHCRRKMRNMYIRALRLWVVPRSRDDPPDPQQFGYVNIVPSRSDHGVFDSFGETIRKFNAHLRKHPLPGRVMNVESQEMKFHEWGVGVDPDESCWVESVKFNVSFLVVIRVFFEAGASAFEEIGCADFVPTCRDVGSQFATSDFEDFGNVVYKARCWIRQQQDVRVTNIQSIDYKLLHGTNINDVDTQRSFYVESGLHTTRYLRVLRICFVKPFVGGPLMLDEPFRLNYVTFEPLMISSGGIIGIPLFQTMDETMKRAMNWINQTPPELEVISAETVPVRMFSGNQYGNHEVTYTWNRGEQKEFWLLVLRIFVNGDFDVSPADLLPDMDDKDKDNKCACVLL</sequence>
<accession>A0AAD9KXM0</accession>